<reference evidence="5 6" key="1">
    <citation type="submission" date="2019-10" db="EMBL/GenBank/DDBJ databases">
        <authorList>
            <person name="Palmer J.M."/>
        </authorList>
    </citation>
    <scope>NUCLEOTIDE SEQUENCE [LARGE SCALE GENOMIC DNA]</scope>
    <source>
        <strain evidence="5 6">TWF696</strain>
    </source>
</reference>
<proteinExistence type="inferred from homology"/>
<dbReference type="GO" id="GO:0046872">
    <property type="term" value="F:metal ion binding"/>
    <property type="evidence" value="ECO:0007669"/>
    <property type="project" value="UniProtKB-KW"/>
</dbReference>
<keyword evidence="2" id="KW-0479">Metal-binding</keyword>
<keyword evidence="4" id="KW-0862">Zinc</keyword>
<evidence type="ECO:0008006" key="7">
    <source>
        <dbReference type="Google" id="ProtNLM"/>
    </source>
</evidence>
<dbReference type="AlphaFoldDB" id="A0AAV9VC82"/>
<comment type="similarity">
    <text evidence="1">Belongs to the metallo-beta-lactamase superfamily.</text>
</comment>
<sequence length="372" mass="40961">MMKIDIPASSRTVDVRIVDSTLRLANGPLASFMGPPIKGHDGLTAGAFAFLITHKDPDSGLERNVLFDLGPPKNWKTDLPEPLVSRVSSWEDNGCTIILEKYISEVLEENGIQLTDIEALIWSHAHWDHTGRPSLFPPSVKLIVGPGILSTFGPGYPENPAAPFNSTELANRPVTELSFASPPHTIGGLKAIDFFNDGSFYLLDAPGHAVGHVNALARTTSSPDTFIYLGADSFHLGAQLRPNEHTLLPDVIKLEGFSPCPCPGDLLTRIHPALAAGDENAARTTPFYIIPEGSVAVDASLAQDVIRKIQAFDADERVFVMNAHEWNYHDVLELLPRRANEWQEKGWKERARWRFLKELQGAVDLVRDQEKA</sequence>
<evidence type="ECO:0000256" key="1">
    <source>
        <dbReference type="ARBA" id="ARBA00007749"/>
    </source>
</evidence>
<gene>
    <name evidence="5" type="ORF">TWF696_000226</name>
</gene>
<dbReference type="GO" id="GO:0016787">
    <property type="term" value="F:hydrolase activity"/>
    <property type="evidence" value="ECO:0007669"/>
    <property type="project" value="UniProtKB-KW"/>
</dbReference>
<dbReference type="CDD" id="cd07730">
    <property type="entry name" value="metallo-hydrolase-like_MBL-fold"/>
    <property type="match status" value="1"/>
</dbReference>
<accession>A0AAV9VC82</accession>
<dbReference type="Gene3D" id="3.60.15.10">
    <property type="entry name" value="Ribonuclease Z/Hydroxyacylglutathione hydrolase-like"/>
    <property type="match status" value="1"/>
</dbReference>
<dbReference type="Proteomes" id="UP001375240">
    <property type="component" value="Unassembled WGS sequence"/>
</dbReference>
<evidence type="ECO:0000313" key="5">
    <source>
        <dbReference type="EMBL" id="KAK6359057.1"/>
    </source>
</evidence>
<dbReference type="InterPro" id="IPR036866">
    <property type="entry name" value="RibonucZ/Hydroxyglut_hydro"/>
</dbReference>
<dbReference type="EMBL" id="JAVHNQ010000001">
    <property type="protein sequence ID" value="KAK6359057.1"/>
    <property type="molecule type" value="Genomic_DNA"/>
</dbReference>
<name>A0AAV9VC82_9PEZI</name>
<comment type="caution">
    <text evidence="5">The sequence shown here is derived from an EMBL/GenBank/DDBJ whole genome shotgun (WGS) entry which is preliminary data.</text>
</comment>
<dbReference type="InterPro" id="IPR051013">
    <property type="entry name" value="MBL_superfamily_lactonases"/>
</dbReference>
<keyword evidence="3" id="KW-0378">Hydrolase</keyword>
<evidence type="ECO:0000313" key="6">
    <source>
        <dbReference type="Proteomes" id="UP001375240"/>
    </source>
</evidence>
<evidence type="ECO:0000256" key="2">
    <source>
        <dbReference type="ARBA" id="ARBA00022723"/>
    </source>
</evidence>
<evidence type="ECO:0000256" key="4">
    <source>
        <dbReference type="ARBA" id="ARBA00022833"/>
    </source>
</evidence>
<protein>
    <recommendedName>
        <fullName evidence="7">Metallo-beta-lactamase domain-containing protein</fullName>
    </recommendedName>
</protein>
<dbReference type="PANTHER" id="PTHR42978">
    <property type="entry name" value="QUORUM-QUENCHING LACTONASE YTNP-RELATED-RELATED"/>
    <property type="match status" value="1"/>
</dbReference>
<evidence type="ECO:0000256" key="3">
    <source>
        <dbReference type="ARBA" id="ARBA00022801"/>
    </source>
</evidence>
<dbReference type="PANTHER" id="PTHR42978:SF5">
    <property type="entry name" value="METALLO-BETA-LACTAMASE DOMAIN-CONTAINING PROTEIN"/>
    <property type="match status" value="1"/>
</dbReference>
<keyword evidence="6" id="KW-1185">Reference proteome</keyword>
<dbReference type="SUPFAM" id="SSF56281">
    <property type="entry name" value="Metallo-hydrolase/oxidoreductase"/>
    <property type="match status" value="1"/>
</dbReference>
<organism evidence="5 6">
    <name type="scientific">Orbilia brochopaga</name>
    <dbReference type="NCBI Taxonomy" id="3140254"/>
    <lineage>
        <taxon>Eukaryota</taxon>
        <taxon>Fungi</taxon>
        <taxon>Dikarya</taxon>
        <taxon>Ascomycota</taxon>
        <taxon>Pezizomycotina</taxon>
        <taxon>Orbiliomycetes</taxon>
        <taxon>Orbiliales</taxon>
        <taxon>Orbiliaceae</taxon>
        <taxon>Orbilia</taxon>
    </lineage>
</organism>